<name>A0AAD4SJJ0_9MAGN</name>
<dbReference type="InterPro" id="IPR017214">
    <property type="entry name" value="UCP037471"/>
</dbReference>
<evidence type="ECO:0000256" key="11">
    <source>
        <dbReference type="PIRSR" id="PIRSR037471-1"/>
    </source>
</evidence>
<reference evidence="16" key="1">
    <citation type="submission" date="2022-04" db="EMBL/GenBank/DDBJ databases">
        <title>A functionally conserved STORR gene fusion in Papaver species that diverged 16.8 million years ago.</title>
        <authorList>
            <person name="Catania T."/>
        </authorList>
    </citation>
    <scope>NUCLEOTIDE SEQUENCE</scope>
    <source>
        <strain evidence="16">S-188037</strain>
    </source>
</reference>
<comment type="subcellular location">
    <subcellularLocation>
        <location evidence="1">Membrane</location>
        <topology evidence="1">Multi-pass membrane protein</topology>
    </subcellularLocation>
</comment>
<keyword evidence="2 10" id="KW-0813">Transport</keyword>
<feature type="signal peptide" evidence="13">
    <location>
        <begin position="1"/>
        <end position="29"/>
    </location>
</feature>
<evidence type="ECO:0000256" key="8">
    <source>
        <dbReference type="ARBA" id="ARBA00023136"/>
    </source>
</evidence>
<feature type="transmembrane region" description="Helical" evidence="12">
    <location>
        <begin position="362"/>
        <end position="388"/>
    </location>
</feature>
<evidence type="ECO:0000256" key="13">
    <source>
        <dbReference type="SAM" id="SignalP"/>
    </source>
</evidence>
<feature type="transmembrane region" description="Helical" evidence="12">
    <location>
        <begin position="230"/>
        <end position="248"/>
    </location>
</feature>
<evidence type="ECO:0000259" key="15">
    <source>
        <dbReference type="PROSITE" id="PS50939"/>
    </source>
</evidence>
<protein>
    <recommendedName>
        <fullName evidence="10">Cytochrome b561 and DOMON domain-containing protein</fullName>
    </recommendedName>
</protein>
<dbReference type="EMBL" id="JAJJMB010010117">
    <property type="protein sequence ID" value="KAI3910757.1"/>
    <property type="molecule type" value="Genomic_DNA"/>
</dbReference>
<dbReference type="Pfam" id="PF04526">
    <property type="entry name" value="DUF568"/>
    <property type="match status" value="1"/>
</dbReference>
<dbReference type="PROSITE" id="PS50836">
    <property type="entry name" value="DOMON"/>
    <property type="match status" value="1"/>
</dbReference>
<feature type="transmembrane region" description="Helical" evidence="12">
    <location>
        <begin position="260"/>
        <end position="281"/>
    </location>
</feature>
<keyword evidence="11" id="KW-0408">Iron</keyword>
<feature type="chain" id="PRO_5041925910" description="Cytochrome b561 and DOMON domain-containing protein" evidence="13">
    <location>
        <begin position="30"/>
        <end position="407"/>
    </location>
</feature>
<comment type="function">
    <text evidence="9">May act as a catecholamine-responsive trans-membrane electron transporter.</text>
</comment>
<feature type="binding site" description="axial binding residue" evidence="11">
    <location>
        <position position="229"/>
    </location>
    <ligand>
        <name>heme b</name>
        <dbReference type="ChEBI" id="CHEBI:60344"/>
        <label>1</label>
    </ligand>
    <ligandPart>
        <name>Fe</name>
        <dbReference type="ChEBI" id="CHEBI:18248"/>
    </ligandPart>
</feature>
<evidence type="ECO:0000256" key="2">
    <source>
        <dbReference type="ARBA" id="ARBA00022448"/>
    </source>
</evidence>
<feature type="binding site" description="axial binding residue" evidence="11">
    <location>
        <position position="334"/>
    </location>
    <ligand>
        <name>heme b</name>
        <dbReference type="ChEBI" id="CHEBI:60344"/>
        <label>1</label>
    </ligand>
    <ligandPart>
        <name>Fe</name>
        <dbReference type="ChEBI" id="CHEBI:18248"/>
    </ligandPart>
</feature>
<dbReference type="CDD" id="cd09629">
    <property type="entry name" value="DOMON_CIL1_like"/>
    <property type="match status" value="1"/>
</dbReference>
<dbReference type="PANTHER" id="PTHR23130">
    <property type="entry name" value="CYTOCHROME B561 AND DOMON DOMAIN-CONTAINING PROTEIN"/>
    <property type="match status" value="1"/>
</dbReference>
<dbReference type="GO" id="GO:0046872">
    <property type="term" value="F:metal ion binding"/>
    <property type="evidence" value="ECO:0007669"/>
    <property type="project" value="UniProtKB-KW"/>
</dbReference>
<dbReference type="PANTHER" id="PTHR23130:SF195">
    <property type="entry name" value="CYTOCHROME B561 AND DOMON DOMAIN-CONTAINING PROTEIN"/>
    <property type="match status" value="1"/>
</dbReference>
<gene>
    <name evidence="16" type="ORF">MKW98_030565</name>
</gene>
<keyword evidence="4 11" id="KW-0479">Metal-binding</keyword>
<feature type="transmembrane region" description="Helical" evidence="12">
    <location>
        <begin position="330"/>
        <end position="350"/>
    </location>
</feature>
<comment type="cofactor">
    <cofactor evidence="10">
        <name>heme b</name>
        <dbReference type="ChEBI" id="CHEBI:60344"/>
    </cofactor>
    <text evidence="10">Binds 2 heme b groups non-covalently.</text>
</comment>
<evidence type="ECO:0000313" key="17">
    <source>
        <dbReference type="Proteomes" id="UP001202328"/>
    </source>
</evidence>
<evidence type="ECO:0000256" key="3">
    <source>
        <dbReference type="ARBA" id="ARBA00022692"/>
    </source>
</evidence>
<keyword evidence="5 13" id="KW-0732">Signal</keyword>
<evidence type="ECO:0000313" key="16">
    <source>
        <dbReference type="EMBL" id="KAI3910757.1"/>
    </source>
</evidence>
<keyword evidence="17" id="KW-1185">Reference proteome</keyword>
<feature type="binding site" description="axial binding residue" evidence="11">
    <location>
        <position position="265"/>
    </location>
    <ligand>
        <name>heme b</name>
        <dbReference type="ChEBI" id="CHEBI:60344"/>
        <label>1</label>
    </ligand>
    <ligandPart>
        <name>Fe</name>
        <dbReference type="ChEBI" id="CHEBI:18248"/>
    </ligandPart>
</feature>
<sequence length="407" mass="44291">MAASNSNTSIIFLYTFLVLLLLQTQISNSLTCSSQKLSKNKLYKQCSDLPKLDSYLHWTYDSSKSSLDIAFIAPPAKPDGWIAWAINPTSTGMVGSQTLVAYKQSDGSMTVKTYNITSYKDVLLGKIGFQVSKMEAEYVDGVIKMYASIVLPQTYGKVVNHVWQIGPSLKNENGDLNVHGFAADNINSVGKLDLMSGSTGGSSGGGGTISTTTTSGGGISSKLKKKNIHGVLNAVSWGMLFPIGAVIARYLRVFEAADPAWFYLHVFCQLSGYAIGVAGWATGLQLGKQAQGFGNTLHRNIGITLFTFATLQIFALFVRPKKDHKLRFYWNIYHHGLGYSVLVLGIINVFKGLDILQPLKKWKTSCIIFLCVLAGIVLVLEVLTWVVVLKRKSDKTSKGGYNGANVS</sequence>
<comment type="caution">
    <text evidence="16">The sequence shown here is derived from an EMBL/GenBank/DDBJ whole genome shotgun (WGS) entry which is preliminary data.</text>
</comment>
<evidence type="ECO:0000256" key="7">
    <source>
        <dbReference type="ARBA" id="ARBA00022989"/>
    </source>
</evidence>
<dbReference type="PROSITE" id="PS50939">
    <property type="entry name" value="CYTOCHROME_B561"/>
    <property type="match status" value="1"/>
</dbReference>
<dbReference type="InterPro" id="IPR045265">
    <property type="entry name" value="AIR12_DOMON"/>
</dbReference>
<dbReference type="Gene3D" id="1.20.120.1770">
    <property type="match status" value="1"/>
</dbReference>
<dbReference type="AlphaFoldDB" id="A0AAD4SJJ0"/>
<evidence type="ECO:0000256" key="1">
    <source>
        <dbReference type="ARBA" id="ARBA00004141"/>
    </source>
</evidence>
<dbReference type="GO" id="GO:0016020">
    <property type="term" value="C:membrane"/>
    <property type="evidence" value="ECO:0007669"/>
    <property type="project" value="UniProtKB-SubCell"/>
</dbReference>
<keyword evidence="7 12" id="KW-1133">Transmembrane helix</keyword>
<feature type="binding site" description="axial binding residue" evidence="11">
    <location>
        <position position="298"/>
    </location>
    <ligand>
        <name>heme b</name>
        <dbReference type="ChEBI" id="CHEBI:60344"/>
        <label>1</label>
    </ligand>
    <ligandPart>
        <name>Fe</name>
        <dbReference type="ChEBI" id="CHEBI:18248"/>
    </ligandPart>
</feature>
<feature type="domain" description="DOMON" evidence="14">
    <location>
        <begin position="52"/>
        <end position="166"/>
    </location>
</feature>
<organism evidence="16 17">
    <name type="scientific">Papaver atlanticum</name>
    <dbReference type="NCBI Taxonomy" id="357466"/>
    <lineage>
        <taxon>Eukaryota</taxon>
        <taxon>Viridiplantae</taxon>
        <taxon>Streptophyta</taxon>
        <taxon>Embryophyta</taxon>
        <taxon>Tracheophyta</taxon>
        <taxon>Spermatophyta</taxon>
        <taxon>Magnoliopsida</taxon>
        <taxon>Ranunculales</taxon>
        <taxon>Papaveraceae</taxon>
        <taxon>Papaveroideae</taxon>
        <taxon>Papaver</taxon>
    </lineage>
</organism>
<evidence type="ECO:0000256" key="12">
    <source>
        <dbReference type="SAM" id="Phobius"/>
    </source>
</evidence>
<dbReference type="SMART" id="SM00665">
    <property type="entry name" value="B561"/>
    <property type="match status" value="1"/>
</dbReference>
<feature type="domain" description="Cytochrome b561" evidence="15">
    <location>
        <begin position="195"/>
        <end position="389"/>
    </location>
</feature>
<dbReference type="Proteomes" id="UP001202328">
    <property type="component" value="Unassembled WGS sequence"/>
</dbReference>
<dbReference type="InterPro" id="IPR005018">
    <property type="entry name" value="DOMON_domain"/>
</dbReference>
<evidence type="ECO:0000256" key="6">
    <source>
        <dbReference type="ARBA" id="ARBA00022982"/>
    </source>
</evidence>
<dbReference type="CDD" id="cd08760">
    <property type="entry name" value="Cyt_b561_FRRS1_like"/>
    <property type="match status" value="1"/>
</dbReference>
<dbReference type="InterPro" id="IPR006593">
    <property type="entry name" value="Cyt_b561/ferric_Rdtase_TM"/>
</dbReference>
<feature type="transmembrane region" description="Helical" evidence="12">
    <location>
        <begin position="301"/>
        <end position="318"/>
    </location>
</feature>
<keyword evidence="3 12" id="KW-0812">Transmembrane</keyword>
<evidence type="ECO:0000256" key="4">
    <source>
        <dbReference type="ARBA" id="ARBA00022723"/>
    </source>
</evidence>
<proteinExistence type="predicted"/>
<keyword evidence="8 10" id="KW-0472">Membrane</keyword>
<evidence type="ECO:0000259" key="14">
    <source>
        <dbReference type="PROSITE" id="PS50836"/>
    </source>
</evidence>
<dbReference type="Pfam" id="PF03188">
    <property type="entry name" value="Cytochrom_B561"/>
    <property type="match status" value="1"/>
</dbReference>
<accession>A0AAD4SJJ0</accession>
<dbReference type="FunFam" id="1.20.120.1770:FF:000007">
    <property type="entry name" value="Cytochrome b561 and DOMON domain-containing protein"/>
    <property type="match status" value="1"/>
</dbReference>
<evidence type="ECO:0000256" key="9">
    <source>
        <dbReference type="ARBA" id="ARBA00053871"/>
    </source>
</evidence>
<evidence type="ECO:0000256" key="5">
    <source>
        <dbReference type="ARBA" id="ARBA00022729"/>
    </source>
</evidence>
<dbReference type="PIRSF" id="PIRSF037471">
    <property type="entry name" value="UCP037471"/>
    <property type="match status" value="1"/>
</dbReference>
<evidence type="ECO:0000256" key="10">
    <source>
        <dbReference type="PIRNR" id="PIRNR037471"/>
    </source>
</evidence>
<keyword evidence="6 10" id="KW-0249">Electron transport</keyword>